<protein>
    <submittedName>
        <fullName evidence="2">Membrane protein</fullName>
    </submittedName>
</protein>
<keyword evidence="3" id="KW-1185">Reference proteome</keyword>
<comment type="caution">
    <text evidence="2">The sequence shown here is derived from an EMBL/GenBank/DDBJ whole genome shotgun (WGS) entry which is preliminary data.</text>
</comment>
<keyword evidence="1" id="KW-0472">Membrane</keyword>
<accession>A0AB36FMX5</accession>
<feature type="transmembrane region" description="Helical" evidence="1">
    <location>
        <begin position="29"/>
        <end position="47"/>
    </location>
</feature>
<sequence>MSEIKQERLGISLFGVALIKPHPYDLQRVLVTAAVISGLVILLGMYFKMDPAYFIAWAMAGVVPSLLSVCGIKHTDGTKQRNILIGITTAAALVGLLIGHLVF</sequence>
<keyword evidence="1" id="KW-0812">Transmembrane</keyword>
<evidence type="ECO:0000313" key="2">
    <source>
        <dbReference type="EMBL" id="OES24461.1"/>
    </source>
</evidence>
<feature type="transmembrane region" description="Helical" evidence="1">
    <location>
        <begin position="83"/>
        <end position="102"/>
    </location>
</feature>
<evidence type="ECO:0000313" key="3">
    <source>
        <dbReference type="Proteomes" id="UP000095392"/>
    </source>
</evidence>
<proteinExistence type="predicted"/>
<feature type="transmembrane region" description="Helical" evidence="1">
    <location>
        <begin position="53"/>
        <end position="71"/>
    </location>
</feature>
<evidence type="ECO:0000256" key="1">
    <source>
        <dbReference type="SAM" id="Phobius"/>
    </source>
</evidence>
<gene>
    <name evidence="2" type="ORF">BFV95_4728</name>
</gene>
<reference evidence="2 3" key="1">
    <citation type="submission" date="2016-09" db="EMBL/GenBank/DDBJ databases">
        <title>Draft Genome Sequence of four Alteromonas macleodii strains isolated from copper coupons and grown long-term at elevated copper levels.</title>
        <authorList>
            <person name="Cusick K."/>
            <person name="Dale J."/>
            <person name="Little B."/>
            <person name="Biffinger J."/>
        </authorList>
    </citation>
    <scope>NUCLEOTIDE SEQUENCE [LARGE SCALE GENOMIC DNA]</scope>
    <source>
        <strain evidence="2 3">KCP01</strain>
    </source>
</reference>
<keyword evidence="1" id="KW-1133">Transmembrane helix</keyword>
<dbReference type="EMBL" id="MIPY01000061">
    <property type="protein sequence ID" value="OES24461.1"/>
    <property type="molecule type" value="Genomic_DNA"/>
</dbReference>
<name>A0AB36FMX5_ALTMA</name>
<dbReference type="AlphaFoldDB" id="A0AB36FMX5"/>
<dbReference type="RefSeq" id="WP_069945626.1">
    <property type="nucleotide sequence ID" value="NZ_MIPW01000036.1"/>
</dbReference>
<organism evidence="2 3">
    <name type="scientific">Alteromonas macleodii</name>
    <name type="common">Pseudoalteromonas macleodii</name>
    <dbReference type="NCBI Taxonomy" id="28108"/>
    <lineage>
        <taxon>Bacteria</taxon>
        <taxon>Pseudomonadati</taxon>
        <taxon>Pseudomonadota</taxon>
        <taxon>Gammaproteobacteria</taxon>
        <taxon>Alteromonadales</taxon>
        <taxon>Alteromonadaceae</taxon>
        <taxon>Alteromonas/Salinimonas group</taxon>
        <taxon>Alteromonas</taxon>
    </lineage>
</organism>
<dbReference type="Proteomes" id="UP000095392">
    <property type="component" value="Unassembled WGS sequence"/>
</dbReference>